<dbReference type="HOGENOM" id="CLU_491775_0_0_1"/>
<proteinExistence type="predicted"/>
<feature type="compositionally biased region" description="Basic and acidic residues" evidence="1">
    <location>
        <begin position="273"/>
        <end position="283"/>
    </location>
</feature>
<accession>M7TTF4</accession>
<protein>
    <submittedName>
        <fullName evidence="2">Uncharacterized protein</fullName>
    </submittedName>
</protein>
<keyword evidence="3" id="KW-1185">Reference proteome</keyword>
<feature type="region of interest" description="Disordered" evidence="1">
    <location>
        <begin position="122"/>
        <end position="198"/>
    </location>
</feature>
<name>M7TTF4_EUTLA</name>
<dbReference type="OrthoDB" id="5244622at2759"/>
<evidence type="ECO:0000313" key="2">
    <source>
        <dbReference type="EMBL" id="EMR69950.1"/>
    </source>
</evidence>
<gene>
    <name evidence="2" type="ORF">UCREL1_3022</name>
</gene>
<dbReference type="Proteomes" id="UP000012174">
    <property type="component" value="Unassembled WGS sequence"/>
</dbReference>
<dbReference type="EMBL" id="KB705991">
    <property type="protein sequence ID" value="EMR69950.1"/>
    <property type="molecule type" value="Genomic_DNA"/>
</dbReference>
<organism evidence="2 3">
    <name type="scientific">Eutypa lata (strain UCR-EL1)</name>
    <name type="common">Grapevine dieback disease fungus</name>
    <name type="synonym">Eutypa armeniacae</name>
    <dbReference type="NCBI Taxonomy" id="1287681"/>
    <lineage>
        <taxon>Eukaryota</taxon>
        <taxon>Fungi</taxon>
        <taxon>Dikarya</taxon>
        <taxon>Ascomycota</taxon>
        <taxon>Pezizomycotina</taxon>
        <taxon>Sordariomycetes</taxon>
        <taxon>Xylariomycetidae</taxon>
        <taxon>Xylariales</taxon>
        <taxon>Diatrypaceae</taxon>
        <taxon>Eutypa</taxon>
    </lineage>
</organism>
<evidence type="ECO:0000256" key="1">
    <source>
        <dbReference type="SAM" id="MobiDB-lite"/>
    </source>
</evidence>
<dbReference type="KEGG" id="ela:UCREL1_3022"/>
<feature type="compositionally biased region" description="Basic and acidic residues" evidence="1">
    <location>
        <begin position="150"/>
        <end position="159"/>
    </location>
</feature>
<dbReference type="eggNOG" id="ENOG502ST9Y">
    <property type="taxonomic scope" value="Eukaryota"/>
</dbReference>
<evidence type="ECO:0000313" key="3">
    <source>
        <dbReference type="Proteomes" id="UP000012174"/>
    </source>
</evidence>
<feature type="region of interest" description="Disordered" evidence="1">
    <location>
        <begin position="270"/>
        <end position="309"/>
    </location>
</feature>
<sequence length="554" mass="62059">MSYAQDVTMARQEGQFIGHDMEEKIDELLDLVKQTSLDSQNGHYRMETRMLAKWLQIQEKTLDICAIREYKLATGPINVCTGYDVSSPEAVETIRDNLRTKLSRYEKFATFAAQVKEFHNKGVNKLKGSTGRPATPSRGLPTPPPSSHSGPDDDNHANVDGDSGVRWGSSLDPSHMFGSSNGENGYDPRYPLKGNKRQGRDFSTLLTCTPKRDVSNGTVVGAAKSADGQGEEIVEALIQLSKTASDDDKDDDESIESIEILSHRASSLAALRGRRDGVTRTDEEIINPDPEPRDEQHEEFPPDEGAVGPVFETEEQRMSAMRREAGEHGGDLSLVPQVFRYGIQYRPTAESLRTTYMQGTKRTIVFYNLPEEVPICRVLAHVRGGMLTKVTKCKTNAMVEFYLEKDAKRYVDFAGVQNIAARLGPNVVIEHLMTDTYPLAPLSANQIAHAMTRCIGIRDFHRDDLHRFCGQVMKPHWARPQDMLEDMWIGRDRHMYLLCLGFRSAISLWLRLKDIGGVAIFKASDPCAKPIEANDLGCLARGYEQSLMYVWETL</sequence>
<feature type="compositionally biased region" description="Basic and acidic residues" evidence="1">
    <location>
        <begin position="290"/>
        <end position="300"/>
    </location>
</feature>
<reference evidence="3" key="1">
    <citation type="journal article" date="2013" name="Genome Announc.">
        <title>Draft genome sequence of the grapevine dieback fungus Eutypa lata UCR-EL1.</title>
        <authorList>
            <person name="Blanco-Ulate B."/>
            <person name="Rolshausen P.E."/>
            <person name="Cantu D."/>
        </authorList>
    </citation>
    <scope>NUCLEOTIDE SEQUENCE [LARGE SCALE GENOMIC DNA]</scope>
    <source>
        <strain evidence="3">UCR-EL1</strain>
    </source>
</reference>
<dbReference type="AlphaFoldDB" id="M7TTF4"/>